<evidence type="ECO:0000313" key="2">
    <source>
        <dbReference type="Proteomes" id="UP000886523"/>
    </source>
</evidence>
<comment type="caution">
    <text evidence="1">The sequence shown here is derived from an EMBL/GenBank/DDBJ whole genome shotgun (WGS) entry which is preliminary data.</text>
</comment>
<name>A0A9P6ATQ7_9AGAM</name>
<proteinExistence type="predicted"/>
<gene>
    <name evidence="1" type="ORF">BS47DRAFT_1394832</name>
</gene>
<evidence type="ECO:0000313" key="1">
    <source>
        <dbReference type="EMBL" id="KAF9511736.1"/>
    </source>
</evidence>
<dbReference type="EMBL" id="MU128996">
    <property type="protein sequence ID" value="KAF9511736.1"/>
    <property type="molecule type" value="Genomic_DNA"/>
</dbReference>
<sequence length="120" mass="13102">MESLTIYIPMAQSQSPTIRSLPSSYSTHGGEDLTISHRYLSIELLPGPVFFPPSDRVNTVGSTVIDSSSPPYSRPASPLFTQKTIPDIPSQICNDCGSHSLRCVTSAEFTDALALRPKYR</sequence>
<protein>
    <submittedName>
        <fullName evidence="1">Uncharacterized protein</fullName>
    </submittedName>
</protein>
<dbReference type="Proteomes" id="UP000886523">
    <property type="component" value="Unassembled WGS sequence"/>
</dbReference>
<organism evidence="1 2">
    <name type="scientific">Hydnum rufescens UP504</name>
    <dbReference type="NCBI Taxonomy" id="1448309"/>
    <lineage>
        <taxon>Eukaryota</taxon>
        <taxon>Fungi</taxon>
        <taxon>Dikarya</taxon>
        <taxon>Basidiomycota</taxon>
        <taxon>Agaricomycotina</taxon>
        <taxon>Agaricomycetes</taxon>
        <taxon>Cantharellales</taxon>
        <taxon>Hydnaceae</taxon>
        <taxon>Hydnum</taxon>
    </lineage>
</organism>
<reference evidence="1" key="1">
    <citation type="journal article" date="2020" name="Nat. Commun.">
        <title>Large-scale genome sequencing of mycorrhizal fungi provides insights into the early evolution of symbiotic traits.</title>
        <authorList>
            <person name="Miyauchi S."/>
            <person name="Kiss E."/>
            <person name="Kuo A."/>
            <person name="Drula E."/>
            <person name="Kohler A."/>
            <person name="Sanchez-Garcia M."/>
            <person name="Morin E."/>
            <person name="Andreopoulos B."/>
            <person name="Barry K.W."/>
            <person name="Bonito G."/>
            <person name="Buee M."/>
            <person name="Carver A."/>
            <person name="Chen C."/>
            <person name="Cichocki N."/>
            <person name="Clum A."/>
            <person name="Culley D."/>
            <person name="Crous P.W."/>
            <person name="Fauchery L."/>
            <person name="Girlanda M."/>
            <person name="Hayes R.D."/>
            <person name="Keri Z."/>
            <person name="LaButti K."/>
            <person name="Lipzen A."/>
            <person name="Lombard V."/>
            <person name="Magnuson J."/>
            <person name="Maillard F."/>
            <person name="Murat C."/>
            <person name="Nolan M."/>
            <person name="Ohm R.A."/>
            <person name="Pangilinan J."/>
            <person name="Pereira M.F."/>
            <person name="Perotto S."/>
            <person name="Peter M."/>
            <person name="Pfister S."/>
            <person name="Riley R."/>
            <person name="Sitrit Y."/>
            <person name="Stielow J.B."/>
            <person name="Szollosi G."/>
            <person name="Zifcakova L."/>
            <person name="Stursova M."/>
            <person name="Spatafora J.W."/>
            <person name="Tedersoo L."/>
            <person name="Vaario L.M."/>
            <person name="Yamada A."/>
            <person name="Yan M."/>
            <person name="Wang P."/>
            <person name="Xu J."/>
            <person name="Bruns T."/>
            <person name="Baldrian P."/>
            <person name="Vilgalys R."/>
            <person name="Dunand C."/>
            <person name="Henrissat B."/>
            <person name="Grigoriev I.V."/>
            <person name="Hibbett D."/>
            <person name="Nagy L.G."/>
            <person name="Martin F.M."/>
        </authorList>
    </citation>
    <scope>NUCLEOTIDE SEQUENCE</scope>
    <source>
        <strain evidence="1">UP504</strain>
    </source>
</reference>
<dbReference type="AlphaFoldDB" id="A0A9P6ATQ7"/>
<keyword evidence="2" id="KW-1185">Reference proteome</keyword>
<accession>A0A9P6ATQ7</accession>